<feature type="transmembrane region" description="Helical" evidence="1">
    <location>
        <begin position="178"/>
        <end position="199"/>
    </location>
</feature>
<reference evidence="2 3" key="1">
    <citation type="submission" date="2015-08" db="EMBL/GenBank/DDBJ databases">
        <title>Next Generation Sequencing and Analysis of the Genome of Puccinia sorghi L Schw, the Causal Agent of Maize Common Rust.</title>
        <authorList>
            <person name="Rochi L."/>
            <person name="Burguener G."/>
            <person name="Darino M."/>
            <person name="Turjanski A."/>
            <person name="Kreff E."/>
            <person name="Dieguez M.J."/>
            <person name="Sacco F."/>
        </authorList>
    </citation>
    <scope>NUCLEOTIDE SEQUENCE [LARGE SCALE GENOMIC DNA]</scope>
    <source>
        <strain evidence="2 3">RO10H11247</strain>
    </source>
</reference>
<gene>
    <name evidence="2" type="ORF">VP01_622g1</name>
</gene>
<evidence type="ECO:0000313" key="2">
    <source>
        <dbReference type="EMBL" id="KNZ47675.1"/>
    </source>
</evidence>
<feature type="transmembrane region" description="Helical" evidence="1">
    <location>
        <begin position="145"/>
        <end position="172"/>
    </location>
</feature>
<proteinExistence type="predicted"/>
<name>A0A0L6UIM0_9BASI</name>
<keyword evidence="1" id="KW-0812">Transmembrane</keyword>
<accession>A0A0L6UIM0</accession>
<keyword evidence="1" id="KW-1133">Transmembrane helix</keyword>
<organism evidence="2 3">
    <name type="scientific">Puccinia sorghi</name>
    <dbReference type="NCBI Taxonomy" id="27349"/>
    <lineage>
        <taxon>Eukaryota</taxon>
        <taxon>Fungi</taxon>
        <taxon>Dikarya</taxon>
        <taxon>Basidiomycota</taxon>
        <taxon>Pucciniomycotina</taxon>
        <taxon>Pucciniomycetes</taxon>
        <taxon>Pucciniales</taxon>
        <taxon>Pucciniaceae</taxon>
        <taxon>Puccinia</taxon>
    </lineage>
</organism>
<dbReference type="AlphaFoldDB" id="A0A0L6UIM0"/>
<keyword evidence="3" id="KW-1185">Reference proteome</keyword>
<dbReference type="Proteomes" id="UP000037035">
    <property type="component" value="Unassembled WGS sequence"/>
</dbReference>
<sequence length="498" mass="58137">MQIYNFFSIYNLFIKFSAVWMRFQPEYPKDCVGLTITSYSFWYFCNSCLNYEASMHCCCFKNHDLCHISVWYSLTHSSDCCLCSSCLDLSCLGTCKILKLSNNHFLSTSSLTIHPFLPQDLQVNKVFFIHRETSSSRKIQNQQSLLLLHFCLVFICHLFLSLLLLFCGMLYLHCLFSILKFSCSLVIFLLVWFYIHMYLEELRQVHKILHKVTIKFNILIPIHSIKEKGLMYTMQHGAMDDTVMMQNDPIMGSFDVRMEALSINVVLHIPLFPISLFWNISQIPQTCQFKPARNPYTYISTFGLSGVWNESLLVIMIDKRKGGRECLEESFSTVTALGMSVDCTKVSYTDLTDNACQRVKEKIAPNLSQRNKSSFSMSQTISQISKLLWCEQEMYVLCTREYIYIYINNQKKKLSHRIKRKKGNNFLVDHHHHHPTIASSTPLPSNKNKNKNNLHIHTLKMFICMHTCNKEILDIIKKSIAKLFYFLLFSSSRKRHNN</sequence>
<evidence type="ECO:0000313" key="3">
    <source>
        <dbReference type="Proteomes" id="UP000037035"/>
    </source>
</evidence>
<dbReference type="VEuPathDB" id="FungiDB:VP01_622g1"/>
<comment type="caution">
    <text evidence="2">The sequence shown here is derived from an EMBL/GenBank/DDBJ whole genome shotgun (WGS) entry which is preliminary data.</text>
</comment>
<evidence type="ECO:0000256" key="1">
    <source>
        <dbReference type="SAM" id="Phobius"/>
    </source>
</evidence>
<protein>
    <submittedName>
        <fullName evidence="2">Uncharacterized protein</fullName>
    </submittedName>
</protein>
<dbReference type="EMBL" id="LAVV01011530">
    <property type="protein sequence ID" value="KNZ47675.1"/>
    <property type="molecule type" value="Genomic_DNA"/>
</dbReference>
<keyword evidence="1" id="KW-0472">Membrane</keyword>